<feature type="region of interest" description="Disordered" evidence="1">
    <location>
        <begin position="170"/>
        <end position="196"/>
    </location>
</feature>
<protein>
    <submittedName>
        <fullName evidence="2">Uncharacterized protein</fullName>
    </submittedName>
</protein>
<dbReference type="Proteomes" id="UP000295192">
    <property type="component" value="Unassembled WGS sequence"/>
</dbReference>
<dbReference type="OMA" id="IPVHLVW"/>
<organism evidence="2 3">
    <name type="scientific">Drosophila navojoa</name>
    <name type="common">Fruit fly</name>
    <dbReference type="NCBI Taxonomy" id="7232"/>
    <lineage>
        <taxon>Eukaryota</taxon>
        <taxon>Metazoa</taxon>
        <taxon>Ecdysozoa</taxon>
        <taxon>Arthropoda</taxon>
        <taxon>Hexapoda</taxon>
        <taxon>Insecta</taxon>
        <taxon>Pterygota</taxon>
        <taxon>Neoptera</taxon>
        <taxon>Endopterygota</taxon>
        <taxon>Diptera</taxon>
        <taxon>Brachycera</taxon>
        <taxon>Muscomorpha</taxon>
        <taxon>Ephydroidea</taxon>
        <taxon>Drosophilidae</taxon>
        <taxon>Drosophila</taxon>
    </lineage>
</organism>
<feature type="region of interest" description="Disordered" evidence="1">
    <location>
        <begin position="101"/>
        <end position="141"/>
    </location>
</feature>
<accession>A0A484BKV7</accession>
<evidence type="ECO:0000256" key="1">
    <source>
        <dbReference type="SAM" id="MobiDB-lite"/>
    </source>
</evidence>
<name>A0A484BKV7_DRONA</name>
<comment type="caution">
    <text evidence="2">The sequence shown here is derived from an EMBL/GenBank/DDBJ whole genome shotgun (WGS) entry which is preliminary data.</text>
</comment>
<proteinExistence type="predicted"/>
<dbReference type="OrthoDB" id="7865079at2759"/>
<keyword evidence="3" id="KW-1185">Reference proteome</keyword>
<dbReference type="AlphaFoldDB" id="A0A484BKV7"/>
<evidence type="ECO:0000313" key="3">
    <source>
        <dbReference type="Proteomes" id="UP000295192"/>
    </source>
</evidence>
<gene>
    <name evidence="2" type="ORF">AWZ03_004999</name>
</gene>
<reference evidence="2 3" key="1">
    <citation type="journal article" date="2019" name="J. Hered.">
        <title>An Improved Genome Assembly for Drosophila navojoa, the Basal Species in the mojavensis Cluster.</title>
        <authorList>
            <person name="Vanderlinde T."/>
            <person name="Dupim E.G."/>
            <person name="Nazario-Yepiz N.O."/>
            <person name="Carvalho A.B."/>
        </authorList>
    </citation>
    <scope>NUCLEOTIDE SEQUENCE [LARGE SCALE GENOMIC DNA]</scope>
    <source>
        <strain evidence="2">Navoj_Jal97</strain>
        <tissue evidence="2">Whole organism</tissue>
    </source>
</reference>
<sequence>MEKDLDFLIKALSLPNSPLWSEYSEAQLMDMRESFISLKNVLQQNQFNVLHETPSHMVRITAGGNTVTELAPKDQVPRDQVPSDQVPDEYQFRKNFQSSLTSLSSSSLSEDCGTTNDDDDDDDYKQEKARQGDDETSTTDNFLALVPYEKDEPSTELVRYEPWLETVEDDSDTETLCASSSSDSVSHSGARSMTTSSGGAISISIPMQMEYVWHNSDYNADSTDSDLTIIADGFNYVLSR</sequence>
<evidence type="ECO:0000313" key="2">
    <source>
        <dbReference type="EMBL" id="TDG48670.1"/>
    </source>
</evidence>
<dbReference type="EMBL" id="LSRL02000031">
    <property type="protein sequence ID" value="TDG48670.1"/>
    <property type="molecule type" value="Genomic_DNA"/>
</dbReference>
<dbReference type="STRING" id="7232.A0A484BKV7"/>
<feature type="compositionally biased region" description="Low complexity" evidence="1">
    <location>
        <begin position="179"/>
        <end position="196"/>
    </location>
</feature>